<evidence type="ECO:0008006" key="5">
    <source>
        <dbReference type="Google" id="ProtNLM"/>
    </source>
</evidence>
<evidence type="ECO:0000256" key="2">
    <source>
        <dbReference type="SAM" id="Phobius"/>
    </source>
</evidence>
<evidence type="ECO:0000313" key="4">
    <source>
        <dbReference type="Proteomes" id="UP000050509"/>
    </source>
</evidence>
<comment type="caution">
    <text evidence="3">The sequence shown here is derived from an EMBL/GenBank/DDBJ whole genome shotgun (WGS) entry which is preliminary data.</text>
</comment>
<feature type="compositionally biased region" description="Polar residues" evidence="1">
    <location>
        <begin position="196"/>
        <end position="209"/>
    </location>
</feature>
<evidence type="ECO:0000256" key="1">
    <source>
        <dbReference type="SAM" id="MobiDB-lite"/>
    </source>
</evidence>
<sequence>MGRPPIWRAVRAEALVGGAIVLCAAVLAAGQPARGPDFDPPPADVPALATSHADDLLVTVALKPNRPGQNFITLGVFDTRRPAPGPIEQVGVRLVSQQGAATPGMLARAQGAGRYEIVDAALAQPGAWQLTVTVRRAGLPDATTTITWTVLPPARATRPVVISAAPLAPWAWAAALLAAVLIALAAWALRRRTAEKPSTSQPAITNTQPGRAPGA</sequence>
<feature type="transmembrane region" description="Helical" evidence="2">
    <location>
        <begin position="170"/>
        <end position="189"/>
    </location>
</feature>
<feature type="region of interest" description="Disordered" evidence="1">
    <location>
        <begin position="195"/>
        <end position="215"/>
    </location>
</feature>
<dbReference type="EMBL" id="LJCR01001021">
    <property type="protein sequence ID" value="KPV51203.1"/>
    <property type="molecule type" value="Genomic_DNA"/>
</dbReference>
<dbReference type="AlphaFoldDB" id="A0A0P9HA71"/>
<keyword evidence="2" id="KW-0472">Membrane</keyword>
<keyword evidence="4" id="KW-1185">Reference proteome</keyword>
<evidence type="ECO:0000313" key="3">
    <source>
        <dbReference type="EMBL" id="KPV51203.1"/>
    </source>
</evidence>
<dbReference type="Proteomes" id="UP000050509">
    <property type="component" value="Unassembled WGS sequence"/>
</dbReference>
<organism evidence="3 4">
    <name type="scientific">Kouleothrix aurantiaca</name>
    <dbReference type="NCBI Taxonomy" id="186479"/>
    <lineage>
        <taxon>Bacteria</taxon>
        <taxon>Bacillati</taxon>
        <taxon>Chloroflexota</taxon>
        <taxon>Chloroflexia</taxon>
        <taxon>Chloroflexales</taxon>
        <taxon>Roseiflexineae</taxon>
        <taxon>Roseiflexaceae</taxon>
        <taxon>Kouleothrix</taxon>
    </lineage>
</organism>
<name>A0A0P9HA71_9CHLR</name>
<protein>
    <recommendedName>
        <fullName evidence="5">YtkA-like domain-containing protein</fullName>
    </recommendedName>
</protein>
<gene>
    <name evidence="3" type="ORF">SE17_22555</name>
</gene>
<keyword evidence="2" id="KW-0812">Transmembrane</keyword>
<keyword evidence="2" id="KW-1133">Transmembrane helix</keyword>
<proteinExistence type="predicted"/>
<accession>A0A0P9HA71</accession>
<reference evidence="3 4" key="1">
    <citation type="submission" date="2015-09" db="EMBL/GenBank/DDBJ databases">
        <title>Draft genome sequence of Kouleothrix aurantiaca JCM 19913.</title>
        <authorList>
            <person name="Hemp J."/>
        </authorList>
    </citation>
    <scope>NUCLEOTIDE SEQUENCE [LARGE SCALE GENOMIC DNA]</scope>
    <source>
        <strain evidence="3 4">COM-B</strain>
    </source>
</reference>